<proteinExistence type="predicted"/>
<dbReference type="EMBL" id="UINC01001170">
    <property type="protein sequence ID" value="SUZ73164.1"/>
    <property type="molecule type" value="Genomic_DNA"/>
</dbReference>
<sequence length="55" mass="6321">MLIKALINVFVSSDSERFSILKSYVYALRISSLLDSLLDPPISIEPFILLFFVER</sequence>
<gene>
    <name evidence="1" type="ORF">METZ01_LOCUS26018</name>
</gene>
<reference evidence="1" key="1">
    <citation type="submission" date="2018-05" db="EMBL/GenBank/DDBJ databases">
        <authorList>
            <person name="Lanie J.A."/>
            <person name="Ng W.-L."/>
            <person name="Kazmierczak K.M."/>
            <person name="Andrzejewski T.M."/>
            <person name="Davidsen T.M."/>
            <person name="Wayne K.J."/>
            <person name="Tettelin H."/>
            <person name="Glass J.I."/>
            <person name="Rusch D."/>
            <person name="Podicherti R."/>
            <person name="Tsui H.-C.T."/>
            <person name="Winkler M.E."/>
        </authorList>
    </citation>
    <scope>NUCLEOTIDE SEQUENCE</scope>
</reference>
<dbReference type="AlphaFoldDB" id="A0A381Q2M8"/>
<protein>
    <submittedName>
        <fullName evidence="1">Uncharacterized protein</fullName>
    </submittedName>
</protein>
<organism evidence="1">
    <name type="scientific">marine metagenome</name>
    <dbReference type="NCBI Taxonomy" id="408172"/>
    <lineage>
        <taxon>unclassified sequences</taxon>
        <taxon>metagenomes</taxon>
        <taxon>ecological metagenomes</taxon>
    </lineage>
</organism>
<name>A0A381Q2M8_9ZZZZ</name>
<accession>A0A381Q2M8</accession>
<evidence type="ECO:0000313" key="1">
    <source>
        <dbReference type="EMBL" id="SUZ73164.1"/>
    </source>
</evidence>